<evidence type="ECO:0000313" key="4">
    <source>
        <dbReference type="EMBL" id="CAB4992130.1"/>
    </source>
</evidence>
<dbReference type="EMBL" id="CAEZUV010000002">
    <property type="protein sequence ID" value="CAB4604183.1"/>
    <property type="molecule type" value="Genomic_DNA"/>
</dbReference>
<dbReference type="Gene3D" id="3.30.70.270">
    <property type="match status" value="1"/>
</dbReference>
<proteinExistence type="predicted"/>
<evidence type="ECO:0000313" key="1">
    <source>
        <dbReference type="EMBL" id="CAB4604183.1"/>
    </source>
</evidence>
<evidence type="ECO:0000313" key="3">
    <source>
        <dbReference type="EMBL" id="CAB4829859.1"/>
    </source>
</evidence>
<dbReference type="SUPFAM" id="SSF55073">
    <property type="entry name" value="Nucleotide cyclase"/>
    <property type="match status" value="1"/>
</dbReference>
<dbReference type="EMBL" id="CAFABJ010000099">
    <property type="protein sequence ID" value="CAB4829859.1"/>
    <property type="molecule type" value="Genomic_DNA"/>
</dbReference>
<dbReference type="EMBL" id="CAFBOY010000015">
    <property type="protein sequence ID" value="CAB4992130.1"/>
    <property type="molecule type" value="Genomic_DNA"/>
</dbReference>
<dbReference type="InterPro" id="IPR029787">
    <property type="entry name" value="Nucleotide_cyclase"/>
</dbReference>
<evidence type="ECO:0000313" key="2">
    <source>
        <dbReference type="EMBL" id="CAB4723029.1"/>
    </source>
</evidence>
<dbReference type="EMBL" id="CAEZYP010000011">
    <property type="protein sequence ID" value="CAB4723029.1"/>
    <property type="molecule type" value="Genomic_DNA"/>
</dbReference>
<dbReference type="InterPro" id="IPR043128">
    <property type="entry name" value="Rev_trsase/Diguanyl_cyclase"/>
</dbReference>
<dbReference type="AlphaFoldDB" id="A0A6J7AC86"/>
<protein>
    <submittedName>
        <fullName evidence="3">Unannotated protein</fullName>
    </submittedName>
</protein>
<accession>A0A6J7AC86</accession>
<gene>
    <name evidence="1" type="ORF">UFOPK1856_00032</name>
    <name evidence="2" type="ORF">UFOPK2735_00163</name>
    <name evidence="3" type="ORF">UFOPK3217_00732</name>
    <name evidence="4" type="ORF">UFOPK4022_00228</name>
</gene>
<name>A0A6J7AC86_9ZZZZ</name>
<organism evidence="3">
    <name type="scientific">freshwater metagenome</name>
    <dbReference type="NCBI Taxonomy" id="449393"/>
    <lineage>
        <taxon>unclassified sequences</taxon>
        <taxon>metagenomes</taxon>
        <taxon>ecological metagenomes</taxon>
    </lineage>
</organism>
<reference evidence="3" key="1">
    <citation type="submission" date="2020-05" db="EMBL/GenBank/DDBJ databases">
        <authorList>
            <person name="Chiriac C."/>
            <person name="Salcher M."/>
            <person name="Ghai R."/>
            <person name="Kavagutti S V."/>
        </authorList>
    </citation>
    <scope>NUCLEOTIDE SEQUENCE</scope>
</reference>
<sequence>MTFSHDGLRDSLTHLAAPPYFYENLRRDLATAERNRSRVTLIRFQIFPTDQNVESDDDEDNPVQQSYYEVAILSFAEILKRNIRVEDLCARLGRFEFTLILRAGHDVADTLSKRVLHQWRNDLFICKSSYTSAVRGESSLELLNRLDNQELQGLTESS</sequence>